<dbReference type="InterPro" id="IPR050189">
    <property type="entry name" value="MFS_Efflux_Transporters"/>
</dbReference>
<dbReference type="KEGG" id="bge:BC1002_1579"/>
<dbReference type="GeneID" id="301092925"/>
<dbReference type="SUPFAM" id="SSF103473">
    <property type="entry name" value="MFS general substrate transporter"/>
    <property type="match status" value="1"/>
</dbReference>
<feature type="transmembrane region" description="Helical" evidence="6">
    <location>
        <begin position="214"/>
        <end position="239"/>
    </location>
</feature>
<dbReference type="InterPro" id="IPR036259">
    <property type="entry name" value="MFS_trans_sf"/>
</dbReference>
<feature type="domain" description="Major facilitator superfamily (MFS) profile" evidence="7">
    <location>
        <begin position="23"/>
        <end position="388"/>
    </location>
</feature>
<evidence type="ECO:0000256" key="5">
    <source>
        <dbReference type="ARBA" id="ARBA00023136"/>
    </source>
</evidence>
<feature type="transmembrane region" description="Helical" evidence="6">
    <location>
        <begin position="175"/>
        <end position="194"/>
    </location>
</feature>
<dbReference type="eggNOG" id="COG2814">
    <property type="taxonomic scope" value="Bacteria"/>
</dbReference>
<dbReference type="EMBL" id="CP002013">
    <property type="protein sequence ID" value="ADG15649.1"/>
    <property type="molecule type" value="Genomic_DNA"/>
</dbReference>
<keyword evidence="3 6" id="KW-0812">Transmembrane</keyword>
<evidence type="ECO:0000256" key="4">
    <source>
        <dbReference type="ARBA" id="ARBA00022989"/>
    </source>
</evidence>
<dbReference type="PANTHER" id="PTHR43124">
    <property type="entry name" value="PURINE EFFLUX PUMP PBUE"/>
    <property type="match status" value="1"/>
</dbReference>
<dbReference type="GO" id="GO:0022857">
    <property type="term" value="F:transmembrane transporter activity"/>
    <property type="evidence" value="ECO:0007669"/>
    <property type="project" value="InterPro"/>
</dbReference>
<evidence type="ECO:0000256" key="2">
    <source>
        <dbReference type="ARBA" id="ARBA00022475"/>
    </source>
</evidence>
<dbReference type="STRING" id="640511.BC1002_1579"/>
<evidence type="ECO:0000256" key="6">
    <source>
        <dbReference type="SAM" id="Phobius"/>
    </source>
</evidence>
<keyword evidence="5 6" id="KW-0472">Membrane</keyword>
<dbReference type="PROSITE" id="PS50850">
    <property type="entry name" value="MFS"/>
    <property type="match status" value="1"/>
</dbReference>
<accession>D5W8A4</accession>
<dbReference type="GO" id="GO:0005886">
    <property type="term" value="C:plasma membrane"/>
    <property type="evidence" value="ECO:0007669"/>
    <property type="project" value="UniProtKB-SubCell"/>
</dbReference>
<feature type="transmembrane region" description="Helical" evidence="6">
    <location>
        <begin position="23"/>
        <end position="45"/>
    </location>
</feature>
<feature type="transmembrane region" description="Helical" evidence="6">
    <location>
        <begin position="251"/>
        <end position="269"/>
    </location>
</feature>
<protein>
    <submittedName>
        <fullName evidence="8">Major facilitator superfamily MFS_1</fullName>
    </submittedName>
</protein>
<sequence length="417" mass="43938">MNTSSVDLRDGDMREHTDPNSRARLWVAILAGVVGPEVFIVQPAVVEGFVKYLGFDAVAAGYAASVEVWGIALSSILLPLVAKRVNWRTVIVLSILLMAAGNAASAFTPAHDVFLVLRFLVGVGAGGLISLSFAAVGLSAHPDRNFGYLVMWVMIYGALGLWLVPSAFALGGIRLLLFFFAAFPLLVLPFVRFLPRGGESAPHSDANAIELPTLAKASALLAMLLYFVAQGIVWAYLFLIGTDDGLGEQQVANALTLSQFMGVLGAWTFGACGARIGRSRALTASVLGGSLCLLLLTAQTTFASFALVVCVYNFFWNVAQPALLSAMAVFDRRGRMVLAATAMQMIGLAAGPAFGAGVIASGSYSQVIGSGVALFVASWFFIYLPVRRHALMLCQANANANADADADAAPVTETPHA</sequence>
<evidence type="ECO:0000256" key="3">
    <source>
        <dbReference type="ARBA" id="ARBA00022692"/>
    </source>
</evidence>
<feature type="transmembrane region" description="Helical" evidence="6">
    <location>
        <begin position="305"/>
        <end position="330"/>
    </location>
</feature>
<organism evidence="8 9">
    <name type="scientific">Paraburkholderia atlantica</name>
    <dbReference type="NCBI Taxonomy" id="2654982"/>
    <lineage>
        <taxon>Bacteria</taxon>
        <taxon>Pseudomonadati</taxon>
        <taxon>Pseudomonadota</taxon>
        <taxon>Betaproteobacteria</taxon>
        <taxon>Burkholderiales</taxon>
        <taxon>Burkholderiaceae</taxon>
        <taxon>Paraburkholderia</taxon>
    </lineage>
</organism>
<evidence type="ECO:0000259" key="7">
    <source>
        <dbReference type="PROSITE" id="PS50850"/>
    </source>
</evidence>
<feature type="transmembrane region" description="Helical" evidence="6">
    <location>
        <begin position="367"/>
        <end position="386"/>
    </location>
</feature>
<reference evidence="8 9" key="1">
    <citation type="submission" date="2010-04" db="EMBL/GenBank/DDBJ databases">
        <title>Complete sequence of chromosome 1 of Burkholderia sp. CCGE1002.</title>
        <authorList>
            <consortium name="US DOE Joint Genome Institute"/>
            <person name="Lucas S."/>
            <person name="Copeland A."/>
            <person name="Lapidus A."/>
            <person name="Cheng J.-F."/>
            <person name="Bruce D."/>
            <person name="Goodwin L."/>
            <person name="Pitluck S."/>
            <person name="Chertkov O."/>
            <person name="Detter J.C."/>
            <person name="Han C."/>
            <person name="Tapia R."/>
            <person name="Land M."/>
            <person name="Hauser L."/>
            <person name="Kyrpides N."/>
            <person name="Ovchinnikova G."/>
            <person name="Martinez-Romero E."/>
            <person name="Hernandez M.A.R."/>
            <person name="Tiedje J.M."/>
            <person name="Woyke T."/>
        </authorList>
    </citation>
    <scope>NUCLEOTIDE SEQUENCE [LARGE SCALE GENOMIC DNA]</scope>
    <source>
        <strain evidence="8 9">CCGE1002</strain>
    </source>
</reference>
<feature type="transmembrane region" description="Helical" evidence="6">
    <location>
        <begin position="281"/>
        <end position="299"/>
    </location>
</feature>
<dbReference type="Pfam" id="PF07690">
    <property type="entry name" value="MFS_1"/>
    <property type="match status" value="1"/>
</dbReference>
<reference evidence="8 9" key="2">
    <citation type="journal article" date="2012" name="J. Bacteriol.">
        <title>Genome Sequences of Burkholderia sp. Strains CCGE1002 and H160, Isolated from Legume Nodules in Mexico and Brazil.</title>
        <authorList>
            <person name="Ormeno-Orrillo E."/>
            <person name="Rogel M.A."/>
            <person name="Chueire L.M."/>
            <person name="Tiedje J.M."/>
            <person name="Martinez-Romero E."/>
            <person name="Hungria M."/>
        </authorList>
    </citation>
    <scope>NUCLEOTIDE SEQUENCE [LARGE SCALE GENOMIC DNA]</scope>
    <source>
        <strain evidence="8 9">CCGE1002</strain>
    </source>
</reference>
<dbReference type="Gene3D" id="1.20.1250.20">
    <property type="entry name" value="MFS general substrate transporter like domains"/>
    <property type="match status" value="2"/>
</dbReference>
<feature type="transmembrane region" description="Helical" evidence="6">
    <location>
        <begin position="337"/>
        <end position="361"/>
    </location>
</feature>
<evidence type="ECO:0000313" key="9">
    <source>
        <dbReference type="Proteomes" id="UP000002190"/>
    </source>
</evidence>
<dbReference type="InterPro" id="IPR011701">
    <property type="entry name" value="MFS"/>
</dbReference>
<evidence type="ECO:0000256" key="1">
    <source>
        <dbReference type="ARBA" id="ARBA00004651"/>
    </source>
</evidence>
<name>D5W8A4_PARAM</name>
<evidence type="ECO:0000313" key="8">
    <source>
        <dbReference type="EMBL" id="ADG15649.1"/>
    </source>
</evidence>
<keyword evidence="4 6" id="KW-1133">Transmembrane helix</keyword>
<feature type="transmembrane region" description="Helical" evidence="6">
    <location>
        <begin position="90"/>
        <end position="107"/>
    </location>
</feature>
<feature type="transmembrane region" description="Helical" evidence="6">
    <location>
        <begin position="148"/>
        <end position="169"/>
    </location>
</feature>
<feature type="transmembrane region" description="Helical" evidence="6">
    <location>
        <begin position="113"/>
        <end position="136"/>
    </location>
</feature>
<dbReference type="PANTHER" id="PTHR43124:SF10">
    <property type="entry name" value="PURINE EFFLUX PUMP PBUE"/>
    <property type="match status" value="1"/>
</dbReference>
<gene>
    <name evidence="8" type="ordered locus">BC1002_1579</name>
</gene>
<dbReference type="InterPro" id="IPR020846">
    <property type="entry name" value="MFS_dom"/>
</dbReference>
<dbReference type="AlphaFoldDB" id="D5W8A4"/>
<feature type="transmembrane region" description="Helical" evidence="6">
    <location>
        <begin position="57"/>
        <end position="78"/>
    </location>
</feature>
<dbReference type="Proteomes" id="UP000002190">
    <property type="component" value="Chromosome 1"/>
</dbReference>
<dbReference type="RefSeq" id="WP_013089519.1">
    <property type="nucleotide sequence ID" value="NC_014117.1"/>
</dbReference>
<keyword evidence="2" id="KW-1003">Cell membrane</keyword>
<comment type="subcellular location">
    <subcellularLocation>
        <location evidence="1">Cell membrane</location>
        <topology evidence="1">Multi-pass membrane protein</topology>
    </subcellularLocation>
</comment>
<proteinExistence type="predicted"/>
<dbReference type="HOGENOM" id="CLU_058215_1_0_4"/>